<keyword evidence="5" id="KW-0560">Oxidoreductase</keyword>
<dbReference type="STRING" id="1287681.M7SER7"/>
<dbReference type="PANTHER" id="PTHR46720:SF3">
    <property type="entry name" value="FAD-BINDING DOMAIN-CONTAINING PROTEIN-RELATED"/>
    <property type="match status" value="1"/>
</dbReference>
<evidence type="ECO:0000313" key="8">
    <source>
        <dbReference type="Proteomes" id="UP000012174"/>
    </source>
</evidence>
<reference evidence="8" key="1">
    <citation type="journal article" date="2013" name="Genome Announc.">
        <title>Draft genome sequence of the grapevine dieback fungus Eutypa lata UCR-EL1.</title>
        <authorList>
            <person name="Blanco-Ulate B."/>
            <person name="Rolshausen P.E."/>
            <person name="Cantu D."/>
        </authorList>
    </citation>
    <scope>NUCLEOTIDE SEQUENCE [LARGE SCALE GENOMIC DNA]</scope>
    <source>
        <strain evidence="8">UCR-EL1</strain>
    </source>
</reference>
<dbReference type="SUPFAM" id="SSF51905">
    <property type="entry name" value="FAD/NAD(P)-binding domain"/>
    <property type="match status" value="1"/>
</dbReference>
<evidence type="ECO:0000259" key="6">
    <source>
        <dbReference type="Pfam" id="PF01494"/>
    </source>
</evidence>
<evidence type="ECO:0000256" key="4">
    <source>
        <dbReference type="ARBA" id="ARBA00022827"/>
    </source>
</evidence>
<dbReference type="InterPro" id="IPR002938">
    <property type="entry name" value="FAD-bd"/>
</dbReference>
<keyword evidence="4" id="KW-0274">FAD</keyword>
<dbReference type="HOGENOM" id="CLU_009665_6_5_1"/>
<organism evidence="7 8">
    <name type="scientific">Eutypa lata (strain UCR-EL1)</name>
    <name type="common">Grapevine dieback disease fungus</name>
    <name type="synonym">Eutypa armeniacae</name>
    <dbReference type="NCBI Taxonomy" id="1287681"/>
    <lineage>
        <taxon>Eukaryota</taxon>
        <taxon>Fungi</taxon>
        <taxon>Dikarya</taxon>
        <taxon>Ascomycota</taxon>
        <taxon>Pezizomycotina</taxon>
        <taxon>Sordariomycetes</taxon>
        <taxon>Xylariomycetidae</taxon>
        <taxon>Xylariales</taxon>
        <taxon>Diatrypaceae</taxon>
        <taxon>Eutypa</taxon>
    </lineage>
</organism>
<dbReference type="Proteomes" id="UP000012174">
    <property type="component" value="Unassembled WGS sequence"/>
</dbReference>
<dbReference type="Gene3D" id="3.50.50.60">
    <property type="entry name" value="FAD/NAD(P)-binding domain"/>
    <property type="match status" value="1"/>
</dbReference>
<dbReference type="EMBL" id="KB707010">
    <property type="protein sequence ID" value="EMR64749.1"/>
    <property type="molecule type" value="Genomic_DNA"/>
</dbReference>
<evidence type="ECO:0000256" key="2">
    <source>
        <dbReference type="ARBA" id="ARBA00007992"/>
    </source>
</evidence>
<dbReference type="InterPro" id="IPR036188">
    <property type="entry name" value="FAD/NAD-bd_sf"/>
</dbReference>
<feature type="domain" description="FAD-binding" evidence="6">
    <location>
        <begin position="162"/>
        <end position="374"/>
    </location>
</feature>
<evidence type="ECO:0000256" key="5">
    <source>
        <dbReference type="ARBA" id="ARBA00023002"/>
    </source>
</evidence>
<accession>M7SER7</accession>
<dbReference type="OrthoDB" id="16820at2759"/>
<dbReference type="KEGG" id="ela:UCREL1_8283"/>
<evidence type="ECO:0000256" key="1">
    <source>
        <dbReference type="ARBA" id="ARBA00005179"/>
    </source>
</evidence>
<evidence type="ECO:0000256" key="3">
    <source>
        <dbReference type="ARBA" id="ARBA00022630"/>
    </source>
</evidence>
<proteinExistence type="inferred from homology"/>
<evidence type="ECO:0000313" key="7">
    <source>
        <dbReference type="EMBL" id="EMR64749.1"/>
    </source>
</evidence>
<dbReference type="PRINTS" id="PR00420">
    <property type="entry name" value="RNGMNOXGNASE"/>
</dbReference>
<comment type="pathway">
    <text evidence="1">Secondary metabolite biosynthesis.</text>
</comment>
<dbReference type="AlphaFoldDB" id="M7SER7"/>
<dbReference type="GO" id="GO:0016491">
    <property type="term" value="F:oxidoreductase activity"/>
    <property type="evidence" value="ECO:0007669"/>
    <property type="project" value="UniProtKB-KW"/>
</dbReference>
<dbReference type="OMA" id="HRVVIPL"/>
<keyword evidence="3" id="KW-0285">Flavoprotein</keyword>
<dbReference type="InterPro" id="IPR051104">
    <property type="entry name" value="FAD_monoxygenase"/>
</dbReference>
<dbReference type="PANTHER" id="PTHR46720">
    <property type="entry name" value="HYDROXYLASE, PUTATIVE (AFU_ORTHOLOGUE AFUA_3G01460)-RELATED"/>
    <property type="match status" value="1"/>
</dbReference>
<name>M7SER7_EUTLA</name>
<gene>
    <name evidence="7" type="ORF">UCREL1_8283</name>
</gene>
<protein>
    <submittedName>
        <fullName evidence="7">Putative salicylate hydroxylase protein</fullName>
    </submittedName>
</protein>
<dbReference type="Pfam" id="PF01494">
    <property type="entry name" value="FAD_binding_3"/>
    <property type="match status" value="1"/>
</dbReference>
<keyword evidence="8" id="KW-1185">Reference proteome</keyword>
<sequence>MANNPVPIRIAIIGGGLAGVTLANALIQIPHLDIQVYESAPSFSERGAALALGTNAQQALEEILPTGKGGIFKRAGAVPINSARSIVGSGPHAGETILDLSGEDPGIIVHRASLLRELVATLPESSLHTDKKLVSVDVRPDTGDAPAAKALQIVFEDGTIDEADAVIGADGVFGLVRSHVLQGEAKKHPASPAGFWDSRLLIPIEKARHLFGETSFDADRQTGWVGDSAFLMLDALENGTVVQCIVSAIEQPSPMHDRKREVAVETLTQTLASWHDNPIAKGMIELCREQGGFEGYSQWEHKSTPMYANGHVCVLGDAAHATTPWQGSGAAMAFEDVMILQELLGSVTSPRDISAAFKTYDVLRRPRCQRVIDSSREVGRIFCGQSGLVPGELRELLAPKWDFIFSLDMNAHKREALQRFREMQQD</sequence>
<comment type="similarity">
    <text evidence="2">Belongs to the paxM FAD-dependent monooxygenase family.</text>
</comment>
<dbReference type="eggNOG" id="KOG2614">
    <property type="taxonomic scope" value="Eukaryota"/>
</dbReference>
<dbReference type="GO" id="GO:0044550">
    <property type="term" value="P:secondary metabolite biosynthetic process"/>
    <property type="evidence" value="ECO:0007669"/>
    <property type="project" value="TreeGrafter"/>
</dbReference>
<dbReference type="GO" id="GO:0071949">
    <property type="term" value="F:FAD binding"/>
    <property type="evidence" value="ECO:0007669"/>
    <property type="project" value="InterPro"/>
</dbReference>